<gene>
    <name evidence="4" type="ORF">EHF44_23835</name>
</gene>
<dbReference type="InterPro" id="IPR050300">
    <property type="entry name" value="GDXG_lipolytic_enzyme"/>
</dbReference>
<evidence type="ECO:0000256" key="1">
    <source>
        <dbReference type="ARBA" id="ARBA00010515"/>
    </source>
</evidence>
<protein>
    <recommendedName>
        <fullName evidence="3">Alpha/beta hydrolase fold-3 domain-containing protein</fullName>
    </recommendedName>
</protein>
<proteinExistence type="inferred from homology"/>
<evidence type="ECO:0000256" key="2">
    <source>
        <dbReference type="ARBA" id="ARBA00022801"/>
    </source>
</evidence>
<dbReference type="Gene3D" id="3.40.50.1820">
    <property type="entry name" value="alpha/beta hydrolase"/>
    <property type="match status" value="2"/>
</dbReference>
<name>A0A3G8H7B0_9BURK</name>
<evidence type="ECO:0000313" key="4">
    <source>
        <dbReference type="EMBL" id="AZG16421.1"/>
    </source>
</evidence>
<dbReference type="OrthoDB" id="9794445at2"/>
<evidence type="ECO:0000259" key="3">
    <source>
        <dbReference type="Pfam" id="PF07859"/>
    </source>
</evidence>
<dbReference type="EMBL" id="CP033970">
    <property type="protein sequence ID" value="AZG16421.1"/>
    <property type="molecule type" value="Genomic_DNA"/>
</dbReference>
<keyword evidence="2" id="KW-0378">Hydrolase</keyword>
<dbReference type="InterPro" id="IPR013094">
    <property type="entry name" value="AB_hydrolase_3"/>
</dbReference>
<dbReference type="KEGG" id="cpau:EHF44_23835"/>
<reference evidence="5" key="1">
    <citation type="submission" date="2018-11" db="EMBL/GenBank/DDBJ databases">
        <title>FDA dAtabase for Regulatory Grade micrObial Sequences (FDA-ARGOS): Supporting development and validation of Infectious Disease Dx tests.</title>
        <authorList>
            <person name="Goldberg B."/>
            <person name="Campos J."/>
            <person name="Tallon L."/>
            <person name="Sadzewicz L."/>
            <person name="Zhao X."/>
            <person name="Vavikolanu K."/>
            <person name="Mehta A."/>
            <person name="Aluvathingal J."/>
            <person name="Nadendla S."/>
            <person name="Geyer C."/>
            <person name="Nandy P."/>
            <person name="Yan Y."/>
            <person name="Sichtig H."/>
        </authorList>
    </citation>
    <scope>NUCLEOTIDE SEQUENCE [LARGE SCALE GENOMIC DNA]</scope>
    <source>
        <strain evidence="5">FDAARGOS_614</strain>
    </source>
</reference>
<dbReference type="InterPro" id="IPR029058">
    <property type="entry name" value="AB_hydrolase_fold"/>
</dbReference>
<dbReference type="PANTHER" id="PTHR48081">
    <property type="entry name" value="AB HYDROLASE SUPERFAMILY PROTEIN C4A8.06C"/>
    <property type="match status" value="1"/>
</dbReference>
<dbReference type="Pfam" id="PF07859">
    <property type="entry name" value="Abhydrolase_3"/>
    <property type="match status" value="1"/>
</dbReference>
<dbReference type="AlphaFoldDB" id="A0A3G8H7B0"/>
<dbReference type="SUPFAM" id="SSF53474">
    <property type="entry name" value="alpha/beta-Hydrolases"/>
    <property type="match status" value="1"/>
</dbReference>
<feature type="domain" description="Alpha/beta hydrolase fold-3" evidence="3">
    <location>
        <begin position="3"/>
        <end position="47"/>
    </location>
</feature>
<dbReference type="GO" id="GO:0004806">
    <property type="term" value="F:triacylglycerol lipase activity"/>
    <property type="evidence" value="ECO:0007669"/>
    <property type="project" value="TreeGrafter"/>
</dbReference>
<accession>A0A3G8H7B0</accession>
<sequence>MLVLDYPLAPEQALPVAHDIALTAVKWLVRQDVRRLAIVGDSAGGGLGSEELLRDDALRYAGQARAQGNTVTLEIWQGLHHVFHFNVAELESARIALDRVAAFVVEHL</sequence>
<dbReference type="RefSeq" id="WP_124686151.1">
    <property type="nucleotide sequence ID" value="NZ_CP033970.1"/>
</dbReference>
<organism evidence="4 5">
    <name type="scientific">Cupriavidus pauculus</name>
    <dbReference type="NCBI Taxonomy" id="82633"/>
    <lineage>
        <taxon>Bacteria</taxon>
        <taxon>Pseudomonadati</taxon>
        <taxon>Pseudomonadota</taxon>
        <taxon>Betaproteobacteria</taxon>
        <taxon>Burkholderiales</taxon>
        <taxon>Burkholderiaceae</taxon>
        <taxon>Cupriavidus</taxon>
    </lineage>
</organism>
<evidence type="ECO:0000313" key="5">
    <source>
        <dbReference type="Proteomes" id="UP000270411"/>
    </source>
</evidence>
<dbReference type="Proteomes" id="UP000270411">
    <property type="component" value="Chromosome 2"/>
</dbReference>
<comment type="similarity">
    <text evidence="1">Belongs to the 'GDXG' lipolytic enzyme family.</text>
</comment>
<dbReference type="PANTHER" id="PTHR48081:SF30">
    <property type="entry name" value="ACETYL-HYDROLASE LIPR-RELATED"/>
    <property type="match status" value="1"/>
</dbReference>